<dbReference type="EnsemblPlants" id="HORVU.MOREX.r3.2HG0189030.1">
    <property type="protein sequence ID" value="HORVU.MOREX.r3.2HG0189030.1"/>
    <property type="gene ID" value="HORVU.MOREX.r3.2HG0189030"/>
</dbReference>
<evidence type="ECO:0000313" key="2">
    <source>
        <dbReference type="EnsemblPlants" id="HORVU.MOREX.r3.2HG0189030.1"/>
    </source>
</evidence>
<accession>A0A8I6X6G2</accession>
<proteinExistence type="predicted"/>
<reference evidence="2" key="3">
    <citation type="submission" date="2022-01" db="UniProtKB">
        <authorList>
            <consortium name="EnsemblPlants"/>
        </authorList>
    </citation>
    <scope>IDENTIFICATION</scope>
    <source>
        <strain evidence="2">subsp. vulgare</strain>
    </source>
</reference>
<keyword evidence="1" id="KW-0472">Membrane</keyword>
<evidence type="ECO:0000256" key="1">
    <source>
        <dbReference type="SAM" id="Phobius"/>
    </source>
</evidence>
<reference evidence="2" key="2">
    <citation type="submission" date="2020-10" db="EMBL/GenBank/DDBJ databases">
        <authorList>
            <person name="Scholz U."/>
            <person name="Mascher M."/>
            <person name="Fiebig A."/>
        </authorList>
    </citation>
    <scope>NUCLEOTIDE SEQUENCE [LARGE SCALE GENOMIC DNA]</scope>
    <source>
        <strain evidence="2">cv. Morex</strain>
    </source>
</reference>
<keyword evidence="1" id="KW-1133">Transmembrane helix</keyword>
<name>A0A8I6X6G2_HORVV</name>
<dbReference type="Proteomes" id="UP000011116">
    <property type="component" value="Chromosome 2H"/>
</dbReference>
<dbReference type="Gramene" id="HORVU.MOREX.r3.2HG0189030.1">
    <property type="protein sequence ID" value="HORVU.MOREX.r3.2HG0189030.1"/>
    <property type="gene ID" value="HORVU.MOREX.r3.2HG0189030"/>
</dbReference>
<evidence type="ECO:0000313" key="3">
    <source>
        <dbReference type="Proteomes" id="UP000011116"/>
    </source>
</evidence>
<dbReference type="InterPro" id="IPR053313">
    <property type="entry name" value="RGF"/>
</dbReference>
<organism evidence="2 3">
    <name type="scientific">Hordeum vulgare subsp. vulgare</name>
    <name type="common">Domesticated barley</name>
    <dbReference type="NCBI Taxonomy" id="112509"/>
    <lineage>
        <taxon>Eukaryota</taxon>
        <taxon>Viridiplantae</taxon>
        <taxon>Streptophyta</taxon>
        <taxon>Embryophyta</taxon>
        <taxon>Tracheophyta</taxon>
        <taxon>Spermatophyta</taxon>
        <taxon>Magnoliopsida</taxon>
        <taxon>Liliopsida</taxon>
        <taxon>Poales</taxon>
        <taxon>Poaceae</taxon>
        <taxon>BOP clade</taxon>
        <taxon>Pooideae</taxon>
        <taxon>Triticodae</taxon>
        <taxon>Triticeae</taxon>
        <taxon>Hordeinae</taxon>
        <taxon>Hordeum</taxon>
    </lineage>
</organism>
<keyword evidence="3" id="KW-1185">Reference proteome</keyword>
<sequence length="131" mass="13829">MPRLSSTLAPTRQRSVAATSSVLVTLFFLALFIGSCEPRRLLVHGATATSSEPPPAPCKTKHLSTADVKDPCVDHFGTRVKAGGVAIPSAAARTAAVGRVSRQLSHRDLQVVGTAFHLDYAGPETHPPIHN</sequence>
<keyword evidence="1" id="KW-0812">Transmembrane</keyword>
<protein>
    <submittedName>
        <fullName evidence="2">Uncharacterized protein</fullName>
    </submittedName>
</protein>
<dbReference type="AlphaFoldDB" id="A0A8I6X6G2"/>
<dbReference type="PANTHER" id="PTHR34961:SF11">
    <property type="entry name" value="OS04G0554900 PROTEIN"/>
    <property type="match status" value="1"/>
</dbReference>
<reference evidence="3" key="1">
    <citation type="journal article" date="2012" name="Nature">
        <title>A physical, genetic and functional sequence assembly of the barley genome.</title>
        <authorList>
            <consortium name="The International Barley Genome Sequencing Consortium"/>
            <person name="Mayer K.F."/>
            <person name="Waugh R."/>
            <person name="Brown J.W."/>
            <person name="Schulman A."/>
            <person name="Langridge P."/>
            <person name="Platzer M."/>
            <person name="Fincher G.B."/>
            <person name="Muehlbauer G.J."/>
            <person name="Sato K."/>
            <person name="Close T.J."/>
            <person name="Wise R.P."/>
            <person name="Stein N."/>
        </authorList>
    </citation>
    <scope>NUCLEOTIDE SEQUENCE [LARGE SCALE GENOMIC DNA]</scope>
    <source>
        <strain evidence="3">cv. Morex</strain>
    </source>
</reference>
<feature type="transmembrane region" description="Helical" evidence="1">
    <location>
        <begin position="15"/>
        <end position="34"/>
    </location>
</feature>
<dbReference type="PANTHER" id="PTHR34961">
    <property type="entry name" value="TRANSMEMBRANE PROTEIN"/>
    <property type="match status" value="1"/>
</dbReference>
<dbReference type="Gramene" id="HORVU.MOREX.r2.2HG0156530.1">
    <property type="protein sequence ID" value="HORVU.MOREX.r2.2HG0156530.1"/>
    <property type="gene ID" value="HORVU.MOREX.r2.2HG0156530"/>
</dbReference>